<dbReference type="Gene3D" id="3.20.20.150">
    <property type="entry name" value="Divalent-metal-dependent TIM barrel enzymes"/>
    <property type="match status" value="1"/>
</dbReference>
<dbReference type="Proteomes" id="UP001314681">
    <property type="component" value="Unassembled WGS sequence"/>
</dbReference>
<gene>
    <name evidence="2" type="ORF">KTH90_12415</name>
</gene>
<dbReference type="Pfam" id="PF01261">
    <property type="entry name" value="AP_endonuc_2"/>
    <property type="match status" value="1"/>
</dbReference>
<dbReference type="InterPro" id="IPR050312">
    <property type="entry name" value="IolE/XylAMocC-like"/>
</dbReference>
<dbReference type="InterPro" id="IPR036237">
    <property type="entry name" value="Xyl_isomerase-like_sf"/>
</dbReference>
<name>A0ABS6K8H5_9FIRM</name>
<protein>
    <submittedName>
        <fullName evidence="2">Sugar phosphate isomerase/epimerase</fullName>
    </submittedName>
</protein>
<accession>A0ABS6K8H5</accession>
<evidence type="ECO:0000259" key="1">
    <source>
        <dbReference type="Pfam" id="PF01261"/>
    </source>
</evidence>
<sequence length="277" mass="31156">MKKGISVWMFEGVKLEKCFQRAKEEGFDGIELSLDETGELGLEATKEDAQRIRDLAERCGLKLYSVASVLYWDWIFTSNDPKVRQMAEKVAKKQLEAASWLGCDSVLIIPGMVCGAEDGEEVPYDTAYERALEAMRALAPLAEELQVRIGLENVWNKFLLSPLEMRDFIDAVGSDYVGAYFDVGNMLRDGYAEQWIRILGKRIVKVHFKDYKRGVGTAAGFCDILSGDVNYPAVMEALAAVGYDDWVTAEVFPYKWNSDEVITATSRAMDRILNKRG</sequence>
<keyword evidence="2" id="KW-0413">Isomerase</keyword>
<reference evidence="2 3" key="1">
    <citation type="submission" date="2021-06" db="EMBL/GenBank/DDBJ databases">
        <title>Description of novel taxa of the family Lachnospiraceae.</title>
        <authorList>
            <person name="Chaplin A.V."/>
            <person name="Sokolova S.R."/>
            <person name="Pikina A.P."/>
            <person name="Korzhanova M."/>
            <person name="Belova V."/>
            <person name="Korostin D."/>
            <person name="Efimov B.A."/>
        </authorList>
    </citation>
    <scope>NUCLEOTIDE SEQUENCE [LARGE SCALE GENOMIC DNA]</scope>
    <source>
        <strain evidence="2 3">ASD4241</strain>
    </source>
</reference>
<proteinExistence type="predicted"/>
<feature type="domain" description="Xylose isomerase-like TIM barrel" evidence="1">
    <location>
        <begin position="19"/>
        <end position="263"/>
    </location>
</feature>
<dbReference type="RefSeq" id="WP_158352921.1">
    <property type="nucleotide sequence ID" value="NZ_JAHQCX010000007.1"/>
</dbReference>
<organism evidence="2 3">
    <name type="scientific">Diplocloster modestus</name>
    <dbReference type="NCBI Taxonomy" id="2850322"/>
    <lineage>
        <taxon>Bacteria</taxon>
        <taxon>Bacillati</taxon>
        <taxon>Bacillota</taxon>
        <taxon>Clostridia</taxon>
        <taxon>Lachnospirales</taxon>
        <taxon>Lachnospiraceae</taxon>
        <taxon>Diplocloster</taxon>
    </lineage>
</organism>
<dbReference type="SUPFAM" id="SSF51658">
    <property type="entry name" value="Xylose isomerase-like"/>
    <property type="match status" value="1"/>
</dbReference>
<dbReference type="InterPro" id="IPR013022">
    <property type="entry name" value="Xyl_isomerase-like_TIM-brl"/>
</dbReference>
<evidence type="ECO:0000313" key="3">
    <source>
        <dbReference type="Proteomes" id="UP001314681"/>
    </source>
</evidence>
<keyword evidence="3" id="KW-1185">Reference proteome</keyword>
<dbReference type="GO" id="GO:0016853">
    <property type="term" value="F:isomerase activity"/>
    <property type="evidence" value="ECO:0007669"/>
    <property type="project" value="UniProtKB-KW"/>
</dbReference>
<dbReference type="PANTHER" id="PTHR12110">
    <property type="entry name" value="HYDROXYPYRUVATE ISOMERASE"/>
    <property type="match status" value="1"/>
</dbReference>
<evidence type="ECO:0000313" key="2">
    <source>
        <dbReference type="EMBL" id="MBU9726820.1"/>
    </source>
</evidence>
<comment type="caution">
    <text evidence="2">The sequence shown here is derived from an EMBL/GenBank/DDBJ whole genome shotgun (WGS) entry which is preliminary data.</text>
</comment>
<dbReference type="EMBL" id="JAHQCX010000007">
    <property type="protein sequence ID" value="MBU9726820.1"/>
    <property type="molecule type" value="Genomic_DNA"/>
</dbReference>